<protein>
    <submittedName>
        <fullName evidence="2">Uncharacterized protein</fullName>
    </submittedName>
</protein>
<name>A0A1J0MGJ9_9CAUD</name>
<organism evidence="2 3">
    <name type="scientific">Serratia phage vB_Sru_IME250</name>
    <dbReference type="NCBI Taxonomy" id="1852640"/>
    <lineage>
        <taxon>Viruses</taxon>
        <taxon>Duplodnaviria</taxon>
        <taxon>Heunggongvirae</taxon>
        <taxon>Uroviricota</taxon>
        <taxon>Caudoviricetes</taxon>
        <taxon>Pantevenvirales</taxon>
        <taxon>Ackermannviridae</taxon>
        <taxon>Taipeivirus</taxon>
        <taxon>Taipeivirus IME250</taxon>
    </lineage>
</organism>
<proteinExistence type="predicted"/>
<dbReference type="KEGG" id="vg:40092432"/>
<sequence length="68" mass="7831">MSGINMPLTVQVEGREWRLFDVNYTDADGRTMSFYIYAINREHASYQVAEIRNTAVLAPGDIVEIHKR</sequence>
<keyword evidence="4" id="KW-1185">Reference proteome</keyword>
<dbReference type="OrthoDB" id="29093at10239"/>
<accession>A0A1J0MGJ9</accession>
<evidence type="ECO:0000313" key="3">
    <source>
        <dbReference type="Proteomes" id="UP000230444"/>
    </source>
</evidence>
<reference evidence="1 4" key="2">
    <citation type="journal article" date="2017" name="Arch. Virol.">
        <title>First complete genome sequence of a virulent bacteriophage infecting the opportunistic pathogen Serratia rubidaea.</title>
        <authorList>
            <person name="Xing S."/>
            <person name="Ma T."/>
            <person name="Zhang X."/>
            <person name="Huang Y."/>
            <person name="Mi Z."/>
            <person name="Sun Q."/>
            <person name="An X."/>
            <person name="Fan H."/>
            <person name="Wu S."/>
            <person name="Wei L."/>
            <person name="Tong Y."/>
        </authorList>
    </citation>
    <scope>NUCLEOTIDE SEQUENCE [LARGE SCALE GENOMIC DNA]</scope>
</reference>
<dbReference type="Proteomes" id="UP000230444">
    <property type="component" value="Segment"/>
</dbReference>
<dbReference type="EMBL" id="KY073123">
    <property type="protein sequence ID" value="APD20058.1"/>
    <property type="molecule type" value="Genomic_DNA"/>
</dbReference>
<dbReference type="EMBL" id="KX147096">
    <property type="protein sequence ID" value="ANM47150.1"/>
    <property type="molecule type" value="Genomic_DNA"/>
</dbReference>
<dbReference type="Proteomes" id="UP000231470">
    <property type="component" value="Segment"/>
</dbReference>
<reference evidence="2 3" key="1">
    <citation type="submission" date="2016-11" db="EMBL/GenBank/DDBJ databases">
        <title>Complete genome of the first virulent bacteriophage infecting the opportunist pathogen Serratia rubidaea.</title>
        <authorList>
            <person name="Xing S."/>
            <person name="Ma T."/>
            <person name="Zhang X."/>
            <person name="Huang Y."/>
            <person name="Mi Z."/>
            <person name="Sun Q."/>
            <person name="An X."/>
            <person name="Fan H."/>
            <person name="Wu S."/>
            <person name="Lin W."/>
            <person name="Tong Y."/>
        </authorList>
    </citation>
    <scope>NUCLEOTIDE SEQUENCE [LARGE SCALE GENOMIC DNA]</scope>
</reference>
<evidence type="ECO:0000313" key="4">
    <source>
        <dbReference type="Proteomes" id="UP000231470"/>
    </source>
</evidence>
<evidence type="ECO:0000313" key="1">
    <source>
        <dbReference type="EMBL" id="ANM47150.1"/>
    </source>
</evidence>
<evidence type="ECO:0000313" key="2">
    <source>
        <dbReference type="EMBL" id="APD20058.1"/>
    </source>
</evidence>
<dbReference type="RefSeq" id="YP_009615951.1">
    <property type="nucleotide sequence ID" value="NC_042047.1"/>
</dbReference>
<dbReference type="GeneID" id="40092432"/>